<sequence length="218" mass="24985">MFSYENNLLRSRQPQPSHLLHLDVPYHQPFPPSPSPNSASPPPPKVTEPKCDNSQLSLAVIANQFSSFAEPTGFKLIHVPVRSRLPLQQLRSNLRRLHINPRRILDIQYSDRNLVSFLIHIVYEAEVSSQLNKFNITARDDLNPLDPSIIRNPALVNETIDCKIQPARKSFLHRIYTALQRFRAPNYNAVANFFVQSGFIDPEDLASYGLAPLYRYRT</sequence>
<gene>
    <name evidence="2" type="ORF">G6F64_013215</name>
</gene>
<evidence type="ECO:0000256" key="1">
    <source>
        <dbReference type="SAM" id="MobiDB-lite"/>
    </source>
</evidence>
<organism evidence="2 3">
    <name type="scientific">Rhizopus oryzae</name>
    <name type="common">Mucormycosis agent</name>
    <name type="synonym">Rhizopus arrhizus var. delemar</name>
    <dbReference type="NCBI Taxonomy" id="64495"/>
    <lineage>
        <taxon>Eukaryota</taxon>
        <taxon>Fungi</taxon>
        <taxon>Fungi incertae sedis</taxon>
        <taxon>Mucoromycota</taxon>
        <taxon>Mucoromycotina</taxon>
        <taxon>Mucoromycetes</taxon>
        <taxon>Mucorales</taxon>
        <taxon>Mucorineae</taxon>
        <taxon>Rhizopodaceae</taxon>
        <taxon>Rhizopus</taxon>
    </lineage>
</organism>
<comment type="caution">
    <text evidence="2">The sequence shown here is derived from an EMBL/GenBank/DDBJ whole genome shotgun (WGS) entry which is preliminary data.</text>
</comment>
<evidence type="ECO:0000313" key="3">
    <source>
        <dbReference type="Proteomes" id="UP000716291"/>
    </source>
</evidence>
<dbReference type="EMBL" id="JAANQT010005014">
    <property type="protein sequence ID" value="KAG1296278.1"/>
    <property type="molecule type" value="Genomic_DNA"/>
</dbReference>
<keyword evidence="3" id="KW-1185">Reference proteome</keyword>
<reference evidence="2" key="1">
    <citation type="journal article" date="2020" name="Microb. Genom.">
        <title>Genetic diversity of clinical and environmental Mucorales isolates obtained from an investigation of mucormycosis cases among solid organ transplant recipients.</title>
        <authorList>
            <person name="Nguyen M.H."/>
            <person name="Kaul D."/>
            <person name="Muto C."/>
            <person name="Cheng S.J."/>
            <person name="Richter R.A."/>
            <person name="Bruno V.M."/>
            <person name="Liu G."/>
            <person name="Beyhan S."/>
            <person name="Sundermann A.J."/>
            <person name="Mounaud S."/>
            <person name="Pasculle A.W."/>
            <person name="Nierman W.C."/>
            <person name="Driscoll E."/>
            <person name="Cumbie R."/>
            <person name="Clancy C.J."/>
            <person name="Dupont C.L."/>
        </authorList>
    </citation>
    <scope>NUCLEOTIDE SEQUENCE</scope>
    <source>
        <strain evidence="2">GL11</strain>
    </source>
</reference>
<feature type="region of interest" description="Disordered" evidence="1">
    <location>
        <begin position="22"/>
        <end position="51"/>
    </location>
</feature>
<feature type="compositionally biased region" description="Pro residues" evidence="1">
    <location>
        <begin position="28"/>
        <end position="46"/>
    </location>
</feature>
<proteinExistence type="predicted"/>
<dbReference type="AlphaFoldDB" id="A0A9P6WW01"/>
<name>A0A9P6WW01_RHIOR</name>
<evidence type="ECO:0000313" key="2">
    <source>
        <dbReference type="EMBL" id="KAG1296278.1"/>
    </source>
</evidence>
<accession>A0A9P6WW01</accession>
<dbReference type="OrthoDB" id="2265038at2759"/>
<dbReference type="Proteomes" id="UP000716291">
    <property type="component" value="Unassembled WGS sequence"/>
</dbReference>
<protein>
    <submittedName>
        <fullName evidence="2">Uncharacterized protein</fullName>
    </submittedName>
</protein>